<reference evidence="2 3" key="1">
    <citation type="submission" date="2019-09" db="EMBL/GenBank/DDBJ databases">
        <title>Bacteriophage as agents antimicrobiens.</title>
        <authorList>
            <person name="Lightbourn L."/>
            <person name="Amarillas L."/>
            <person name="Estrada M."/>
            <person name="Leon R."/>
            <person name="Figueroa L."/>
            <person name="Patron O."/>
            <person name="Leon J."/>
        </authorList>
    </citation>
    <scope>NUCLEOTIDE SEQUENCE [LARGE SCALE GENOMIC DNA]</scope>
</reference>
<feature type="coiled-coil region" evidence="1">
    <location>
        <begin position="343"/>
        <end position="370"/>
    </location>
</feature>
<dbReference type="Proteomes" id="UP000386225">
    <property type="component" value="Segment"/>
</dbReference>
<protein>
    <submittedName>
        <fullName evidence="2">Internal virion protein C</fullName>
    </submittedName>
</protein>
<evidence type="ECO:0000256" key="1">
    <source>
        <dbReference type="SAM" id="Coils"/>
    </source>
</evidence>
<evidence type="ECO:0000313" key="2">
    <source>
        <dbReference type="EMBL" id="QGH45086.1"/>
    </source>
</evidence>
<name>A0A5Q2U8H4_9CAUD</name>
<keyword evidence="1" id="KW-0175">Coiled coil</keyword>
<proteinExistence type="predicted"/>
<accession>A0A5Q2U8H4</accession>
<dbReference type="EMBL" id="MN478376">
    <property type="protein sequence ID" value="QGH45086.1"/>
    <property type="molecule type" value="Genomic_DNA"/>
</dbReference>
<keyword evidence="3" id="KW-1185">Reference proteome</keyword>
<evidence type="ECO:0000313" key="3">
    <source>
        <dbReference type="Proteomes" id="UP000386225"/>
    </source>
</evidence>
<sequence length="1288" mass="139977">MMPQQEQVQQPGFGELFSTAAKQNWIFSAKQNSEDLMTYGTPVEGYKPTYDEVNKLKTEFKLTDEQSATLSGSLSPEELQYRAQAYKEKNDGQRTLEAAGWKGTAAEMLSYAADPAMLPTFAIKTPYVVGRALGAVGIQMSKSAVTGAIERAVGASIVGGATSLGQEAALSMYDPDRDVNDVVIAGLSGMVGSAAFSSLVDGGAALLGKSLAKRSLGREMLDVVESTDWDAHLDLVNSADHNLNQAISGRLQSSSYSKYFKGLEGEIPDAAARKRVLTEGNAINKMIDDLTPVAEARMSRGDRMSLEANIKTGNHEMDLLSRRINEVEATTPTGSGKALSSARQARSQELASLRQQLEQQRLAVQELTTTIEPHATGIHAQAVSDISRLRSGIIPDHLKEKYLDLITPEDAAPAFNEAKGNLPAKEGPQKVLPDKAARIEEETLSTTGDKTDTSIGAAETKGAIIFPDTEGSLISSTMGNSLAEMAKLGERIPVTKAAGTTSIYGRVMAKMKDNSLRGIGALVFNDPHGAKTGVQSAIAFADTMRTRVMPKAVFIDEAARNEYIKAAGINPLLQLGKSNEATISFNREVALKINQLTDTKIAPGDDAVTRAAKARAEAYRESLDMMKRYGVRGFEEVEERASYQPVIFGRNDITTALDTYGEDAVKEVLVRGYMGGKIPLSQKSAMVVADAMMDRFYRRTSSIVQTSSKPSISSRVAAVRDELIANGVPEKEIQTVINMLGDKSLDENISARAMRSLHPDITSETVDGLKFVDLMDTSIASVDKYVRDASAQSAFAKNGLRSRRQVEDTITEAFKQHRQELSDLTNQYNDAVARKAKVREGVDTTELDKIIKDYERLGNITKYRKFLDDFEQDYFDGVKVAFGEPIEDANSLTTVGSAIGKLVNMTMLGFSGTAQVADLGVTVARSGLGASLRNLPTSIYHGVRSLLPSQKYFIGNNELTNLSEVMGTISHQDYLFGHKMMTGAEYGDAVIGHVSTADKVLDQINWVQSTMSFLRPMQGMIDELSARSLMTNVVQLSKGGMFTGKTRKAFLEIGKMDEANLDASLAHINSQMSSGKDMYEAIRTLDPKLRDELGTAIRSIHTSNIGRSYFGELPAFTNKTMGKIFMKLQSFALVAYEKAIQRGVRNDMAGLVAATAFSAGIASVFIDADVRIQSLKMPESKRDEYVTKRTEEERAYTIAGRMSQVAMFSTLAQVYNIFNPYQESAMKPFGEYRGIAPMGAFGKVGQAGAAASRLATDQSVDPESDEYKIYNSIPLLNTAMGMAILNTL</sequence>
<organism evidence="2 3">
    <name type="scientific">Ralstonia phage Reminis</name>
    <dbReference type="NCBI Taxonomy" id="2662139"/>
    <lineage>
        <taxon>Viruses</taxon>
        <taxon>Duplodnaviria</taxon>
        <taxon>Heunggongvirae</taxon>
        <taxon>Uroviricota</taxon>
        <taxon>Caudoviricetes</taxon>
        <taxon>Autographivirales</taxon>
        <taxon>Autographivirales incertae sedis</taxon>
        <taxon>Reminisvirus</taxon>
        <taxon>Reminisvirus reminis</taxon>
    </lineage>
</organism>